<gene>
    <name evidence="2" type="ORF">GCM10023216_18810</name>
</gene>
<keyword evidence="3" id="KW-1185">Reference proteome</keyword>
<dbReference type="EMBL" id="BAABID010000008">
    <property type="protein sequence ID" value="GAA4727833.1"/>
    <property type="molecule type" value="Genomic_DNA"/>
</dbReference>
<dbReference type="Proteomes" id="UP001500956">
    <property type="component" value="Unassembled WGS sequence"/>
</dbReference>
<evidence type="ECO:0000313" key="2">
    <source>
        <dbReference type="EMBL" id="GAA4727833.1"/>
    </source>
</evidence>
<evidence type="ECO:0000313" key="3">
    <source>
        <dbReference type="Proteomes" id="UP001500956"/>
    </source>
</evidence>
<protein>
    <submittedName>
        <fullName evidence="2">Uncharacterized protein</fullName>
    </submittedName>
</protein>
<reference evidence="3" key="1">
    <citation type="journal article" date="2019" name="Int. J. Syst. Evol. Microbiol.">
        <title>The Global Catalogue of Microorganisms (GCM) 10K type strain sequencing project: providing services to taxonomists for standard genome sequencing and annotation.</title>
        <authorList>
            <consortium name="The Broad Institute Genomics Platform"/>
            <consortium name="The Broad Institute Genome Sequencing Center for Infectious Disease"/>
            <person name="Wu L."/>
            <person name="Ma J."/>
        </authorList>
    </citation>
    <scope>NUCLEOTIDE SEQUENCE [LARGE SCALE GENOMIC DNA]</scope>
    <source>
        <strain evidence="3">JCM 18063</strain>
    </source>
</reference>
<feature type="region of interest" description="Disordered" evidence="1">
    <location>
        <begin position="42"/>
        <end position="62"/>
    </location>
</feature>
<comment type="caution">
    <text evidence="2">The sequence shown here is derived from an EMBL/GenBank/DDBJ whole genome shotgun (WGS) entry which is preliminary data.</text>
</comment>
<accession>A0ABP8YG09</accession>
<sequence length="62" mass="6873">MDSGTRLALVELLSAWVTWPARAAGVEAPRLDERATLRRWTEPKRRTAKGNGVANGRWDALA</sequence>
<proteinExistence type="predicted"/>
<name>A0ABP8YG09_9MICO</name>
<evidence type="ECO:0000256" key="1">
    <source>
        <dbReference type="SAM" id="MobiDB-lite"/>
    </source>
</evidence>
<organism evidence="2 3">
    <name type="scientific">Isoptericola chiayiensis</name>
    <dbReference type="NCBI Taxonomy" id="579446"/>
    <lineage>
        <taxon>Bacteria</taxon>
        <taxon>Bacillati</taxon>
        <taxon>Actinomycetota</taxon>
        <taxon>Actinomycetes</taxon>
        <taxon>Micrococcales</taxon>
        <taxon>Promicromonosporaceae</taxon>
        <taxon>Isoptericola</taxon>
    </lineage>
</organism>